<dbReference type="AlphaFoldDB" id="A0A5E4MA48"/>
<dbReference type="InterPro" id="IPR036907">
    <property type="entry name" value="5'-Nucleotdase_C_sf"/>
</dbReference>
<feature type="signal peptide" evidence="8">
    <location>
        <begin position="1"/>
        <end position="19"/>
    </location>
</feature>
<evidence type="ECO:0000256" key="8">
    <source>
        <dbReference type="RuleBase" id="RU362119"/>
    </source>
</evidence>
<dbReference type="InterPro" id="IPR006146">
    <property type="entry name" value="5'-Nucleotdase_CS"/>
</dbReference>
<evidence type="ECO:0000256" key="1">
    <source>
        <dbReference type="ARBA" id="ARBA00000815"/>
    </source>
</evidence>
<dbReference type="Gene3D" id="3.90.780.10">
    <property type="entry name" value="5'-Nucleotidase, C-terminal domain"/>
    <property type="match status" value="1"/>
</dbReference>
<feature type="domain" description="Calcineurin-like phosphoesterase" evidence="9">
    <location>
        <begin position="25"/>
        <end position="247"/>
    </location>
</feature>
<dbReference type="GO" id="GO:0046872">
    <property type="term" value="F:metal ion binding"/>
    <property type="evidence" value="ECO:0007669"/>
    <property type="project" value="UniProtKB-KW"/>
</dbReference>
<dbReference type="EC" id="3.1.3.5" evidence="3"/>
<proteinExistence type="inferred from homology"/>
<dbReference type="PANTHER" id="PTHR11575">
    <property type="entry name" value="5'-NUCLEOTIDASE-RELATED"/>
    <property type="match status" value="1"/>
</dbReference>
<feature type="chain" id="PRO_5023157892" description="5'-nucleotidase" evidence="8">
    <location>
        <begin position="20"/>
        <end position="594"/>
    </location>
</feature>
<dbReference type="FunFam" id="3.60.21.10:FF:000020">
    <property type="entry name" value="NT5E isoform 4"/>
    <property type="match status" value="1"/>
</dbReference>
<dbReference type="InterPro" id="IPR029052">
    <property type="entry name" value="Metallo-depent_PP-like"/>
</dbReference>
<organism evidence="11 12">
    <name type="scientific">Cinara cedri</name>
    <dbReference type="NCBI Taxonomy" id="506608"/>
    <lineage>
        <taxon>Eukaryota</taxon>
        <taxon>Metazoa</taxon>
        <taxon>Ecdysozoa</taxon>
        <taxon>Arthropoda</taxon>
        <taxon>Hexapoda</taxon>
        <taxon>Insecta</taxon>
        <taxon>Pterygota</taxon>
        <taxon>Neoptera</taxon>
        <taxon>Paraneoptera</taxon>
        <taxon>Hemiptera</taxon>
        <taxon>Sternorrhyncha</taxon>
        <taxon>Aphidomorpha</taxon>
        <taxon>Aphidoidea</taxon>
        <taxon>Aphididae</taxon>
        <taxon>Lachninae</taxon>
        <taxon>Cinara</taxon>
    </lineage>
</organism>
<keyword evidence="7 8" id="KW-0378">Hydrolase</keyword>
<evidence type="ECO:0000313" key="11">
    <source>
        <dbReference type="EMBL" id="VVC28335.1"/>
    </source>
</evidence>
<dbReference type="GO" id="GO:0006196">
    <property type="term" value="P:AMP catabolic process"/>
    <property type="evidence" value="ECO:0007669"/>
    <property type="project" value="TreeGrafter"/>
</dbReference>
<dbReference type="GO" id="GO:0008253">
    <property type="term" value="F:5'-nucleotidase activity"/>
    <property type="evidence" value="ECO:0007669"/>
    <property type="project" value="UniProtKB-EC"/>
</dbReference>
<evidence type="ECO:0000256" key="6">
    <source>
        <dbReference type="ARBA" id="ARBA00022741"/>
    </source>
</evidence>
<name>A0A5E4MA48_9HEMI</name>
<evidence type="ECO:0000313" key="12">
    <source>
        <dbReference type="Proteomes" id="UP000325440"/>
    </source>
</evidence>
<dbReference type="SUPFAM" id="SSF56300">
    <property type="entry name" value="Metallo-dependent phosphatases"/>
    <property type="match status" value="1"/>
</dbReference>
<protein>
    <recommendedName>
        <fullName evidence="3">5'-nucleotidase</fullName>
        <ecNumber evidence="3">3.1.3.5</ecNumber>
    </recommendedName>
</protein>
<accession>A0A5E4MA48</accession>
<keyword evidence="6 8" id="KW-0547">Nucleotide-binding</keyword>
<dbReference type="OrthoDB" id="7722975at2759"/>
<dbReference type="GO" id="GO:0000166">
    <property type="term" value="F:nucleotide binding"/>
    <property type="evidence" value="ECO:0007669"/>
    <property type="project" value="UniProtKB-KW"/>
</dbReference>
<dbReference type="Gene3D" id="3.60.21.10">
    <property type="match status" value="1"/>
</dbReference>
<keyword evidence="4" id="KW-0479">Metal-binding</keyword>
<keyword evidence="5 8" id="KW-0732">Signal</keyword>
<dbReference type="InterPro" id="IPR004843">
    <property type="entry name" value="Calcineurin-like_PHP"/>
</dbReference>
<comment type="similarity">
    <text evidence="2 8">Belongs to the 5'-nucleotidase family.</text>
</comment>
<evidence type="ECO:0000256" key="4">
    <source>
        <dbReference type="ARBA" id="ARBA00022723"/>
    </source>
</evidence>
<dbReference type="InterPro" id="IPR008334">
    <property type="entry name" value="5'-Nucleotdase_C"/>
</dbReference>
<evidence type="ECO:0000256" key="5">
    <source>
        <dbReference type="ARBA" id="ARBA00022729"/>
    </source>
</evidence>
<evidence type="ECO:0000259" key="10">
    <source>
        <dbReference type="Pfam" id="PF02872"/>
    </source>
</evidence>
<dbReference type="InterPro" id="IPR006179">
    <property type="entry name" value="5_nucleotidase/apyrase"/>
</dbReference>
<keyword evidence="12" id="KW-1185">Reference proteome</keyword>
<gene>
    <name evidence="11" type="ORF">CINCED_3A005982</name>
</gene>
<dbReference type="GO" id="GO:0005886">
    <property type="term" value="C:plasma membrane"/>
    <property type="evidence" value="ECO:0007669"/>
    <property type="project" value="TreeGrafter"/>
</dbReference>
<dbReference type="PANTHER" id="PTHR11575:SF24">
    <property type="entry name" value="5'-NUCLEOTIDASE"/>
    <property type="match status" value="1"/>
</dbReference>
<dbReference type="PROSITE" id="PS00786">
    <property type="entry name" value="5_NUCLEOTIDASE_2"/>
    <property type="match status" value="1"/>
</dbReference>
<comment type="catalytic activity">
    <reaction evidence="1">
        <text>a ribonucleoside 5'-phosphate + H2O = a ribonucleoside + phosphate</text>
        <dbReference type="Rhea" id="RHEA:12484"/>
        <dbReference type="ChEBI" id="CHEBI:15377"/>
        <dbReference type="ChEBI" id="CHEBI:18254"/>
        <dbReference type="ChEBI" id="CHEBI:43474"/>
        <dbReference type="ChEBI" id="CHEBI:58043"/>
        <dbReference type="EC" id="3.1.3.5"/>
    </reaction>
</comment>
<dbReference type="Proteomes" id="UP000325440">
    <property type="component" value="Unassembled WGS sequence"/>
</dbReference>
<dbReference type="SUPFAM" id="SSF55816">
    <property type="entry name" value="5'-nucleotidase (syn. UDP-sugar hydrolase), C-terminal domain"/>
    <property type="match status" value="1"/>
</dbReference>
<reference evidence="11 12" key="1">
    <citation type="submission" date="2019-08" db="EMBL/GenBank/DDBJ databases">
        <authorList>
            <person name="Alioto T."/>
            <person name="Alioto T."/>
            <person name="Gomez Garrido J."/>
        </authorList>
    </citation>
    <scope>NUCLEOTIDE SEQUENCE [LARGE SCALE GENOMIC DNA]</scope>
</reference>
<dbReference type="PRINTS" id="PR01607">
    <property type="entry name" value="APYRASEFAMLY"/>
</dbReference>
<evidence type="ECO:0000259" key="9">
    <source>
        <dbReference type="Pfam" id="PF00149"/>
    </source>
</evidence>
<evidence type="ECO:0000256" key="3">
    <source>
        <dbReference type="ARBA" id="ARBA00012643"/>
    </source>
</evidence>
<dbReference type="Pfam" id="PF00149">
    <property type="entry name" value="Metallophos"/>
    <property type="match status" value="1"/>
</dbReference>
<dbReference type="Pfam" id="PF02872">
    <property type="entry name" value="5_nucleotid_C"/>
    <property type="match status" value="1"/>
</dbReference>
<feature type="domain" description="5'-Nucleotidase C-terminal" evidence="10">
    <location>
        <begin position="343"/>
        <end position="517"/>
    </location>
</feature>
<evidence type="ECO:0000256" key="2">
    <source>
        <dbReference type="ARBA" id="ARBA00006654"/>
    </source>
</evidence>
<evidence type="ECO:0000256" key="7">
    <source>
        <dbReference type="ARBA" id="ARBA00022801"/>
    </source>
</evidence>
<dbReference type="CDD" id="cd07409">
    <property type="entry name" value="MPP_CD73_N"/>
    <property type="match status" value="1"/>
</dbReference>
<dbReference type="FunFam" id="3.90.780.10:FF:000001">
    <property type="entry name" value="NT5E isoform 3"/>
    <property type="match status" value="1"/>
</dbReference>
<sequence length="594" mass="66303">MRWILALAAAAMVAVTATADLDLLLLHVNDVHSRFEETDVKSSDHCPAADFARGECYGGVARIAEVVRTERQLAADKGLPSLFVVAGDIFQGTPYFTFFKWQVCAEVVKKLRPDIMTLGNHEFDDSIKTLVSYLTDIKIPTVLTNLNMTEYPTLSALVLPSRVFTINGTKVGFVGYLSTDCPVIKNTNTGRIKFMKESQPIRNEIKKLRDSGVNIVIALGHSGIDVDRIVAREVEDIDLIISSHSHTFLCSGPPPSIEIPYGPYPFYETNVKNNKPVPIITAYAFSKYIGKVHLRFDSKGDLTSIDGSPILLDRKIKQDPSMLTLVNKWKPLVTEITNVTVGRTFVDLSSQCGLEECNFGNLIADSYVYYNVLKNHNNKEYWTDSPIGIIQSGGIRTTIKYNSKRNGYITLGQLTTAIPFMRKLVKVTISGSTLKEVFEHSVTKYGFPLESNRFLQVSGVQIEYDLSQNPGSRVSSIYLRCGKCVVPKFEPLILNANYTILLNGFLARGGDNYWMFKNTVKKNVILDVDDYNVTAVYMKAISPIITGIEGRIKFKSHSTKNEKSTASNITYNTPSSRLQLLLIVIFSTLLFCYH</sequence>
<dbReference type="EMBL" id="CABPRJ010000479">
    <property type="protein sequence ID" value="VVC28335.1"/>
    <property type="molecule type" value="Genomic_DNA"/>
</dbReference>